<gene>
    <name evidence="1" type="ORF">DVH24_008112</name>
</gene>
<sequence>QITSALPTPTDVVAEKAITTSTIPHKVALTSPRLADTAARSTTVVKRPHLSTKETGVVAQPSKRVKMVEEPVVHLMINPQPDVTVFGTEPSAVPIEASANSAASAHLLNPKTTIAQLILD</sequence>
<evidence type="ECO:0000313" key="2">
    <source>
        <dbReference type="Proteomes" id="UP000290289"/>
    </source>
</evidence>
<keyword evidence="2" id="KW-1185">Reference proteome</keyword>
<evidence type="ECO:0000313" key="1">
    <source>
        <dbReference type="EMBL" id="RXH95612.1"/>
    </source>
</evidence>
<organism evidence="1 2">
    <name type="scientific">Malus domestica</name>
    <name type="common">Apple</name>
    <name type="synonym">Pyrus malus</name>
    <dbReference type="NCBI Taxonomy" id="3750"/>
    <lineage>
        <taxon>Eukaryota</taxon>
        <taxon>Viridiplantae</taxon>
        <taxon>Streptophyta</taxon>
        <taxon>Embryophyta</taxon>
        <taxon>Tracheophyta</taxon>
        <taxon>Spermatophyta</taxon>
        <taxon>Magnoliopsida</taxon>
        <taxon>eudicotyledons</taxon>
        <taxon>Gunneridae</taxon>
        <taxon>Pentapetalae</taxon>
        <taxon>rosids</taxon>
        <taxon>fabids</taxon>
        <taxon>Rosales</taxon>
        <taxon>Rosaceae</taxon>
        <taxon>Amygdaloideae</taxon>
        <taxon>Maleae</taxon>
        <taxon>Malus</taxon>
    </lineage>
</organism>
<dbReference type="AlphaFoldDB" id="A0A498JPU7"/>
<proteinExistence type="predicted"/>
<reference evidence="1 2" key="1">
    <citation type="submission" date="2018-10" db="EMBL/GenBank/DDBJ databases">
        <title>A high-quality apple genome assembly.</title>
        <authorList>
            <person name="Hu J."/>
        </authorList>
    </citation>
    <scope>NUCLEOTIDE SEQUENCE [LARGE SCALE GENOMIC DNA]</scope>
    <source>
        <strain evidence="2">cv. HFTH1</strain>
        <tissue evidence="1">Young leaf</tissue>
    </source>
</reference>
<accession>A0A498JPU7</accession>
<feature type="non-terminal residue" evidence="1">
    <location>
        <position position="1"/>
    </location>
</feature>
<dbReference type="EMBL" id="RDQH01000332">
    <property type="protein sequence ID" value="RXH95612.1"/>
    <property type="molecule type" value="Genomic_DNA"/>
</dbReference>
<name>A0A498JPU7_MALDO</name>
<comment type="caution">
    <text evidence="1">The sequence shown here is derived from an EMBL/GenBank/DDBJ whole genome shotgun (WGS) entry which is preliminary data.</text>
</comment>
<dbReference type="Proteomes" id="UP000290289">
    <property type="component" value="Chromosome 6"/>
</dbReference>
<protein>
    <submittedName>
        <fullName evidence="1">Uncharacterized protein</fullName>
    </submittedName>
</protein>